<evidence type="ECO:0000313" key="2">
    <source>
        <dbReference type="Proteomes" id="UP001321481"/>
    </source>
</evidence>
<name>A0ABT6ZDA3_9MICO</name>
<evidence type="ECO:0000313" key="1">
    <source>
        <dbReference type="EMBL" id="MDJ1114145.1"/>
    </source>
</evidence>
<sequence length="139" mass="14982">MAPLHCGDLRAFCTDELRAVASTDRIGPVDRRMPRGQHFGMTNVAPLPEIPGAWAVPADVAAPAIRSALVPLTRAQSEAFDLHVGALRVARVTDWQSSAAEVFRATVGEWVAEIARVALDLDIAAGELRAEAERLERGF</sequence>
<gene>
    <name evidence="1" type="ORF">QNI14_06740</name>
</gene>
<protein>
    <submittedName>
        <fullName evidence="1">Uncharacterized protein</fullName>
    </submittedName>
</protein>
<keyword evidence="2" id="KW-1185">Reference proteome</keyword>
<dbReference type="Proteomes" id="UP001321481">
    <property type="component" value="Unassembled WGS sequence"/>
</dbReference>
<organism evidence="1 2">
    <name type="scientific">Microbacterium dauci</name>
    <dbReference type="NCBI Taxonomy" id="3048008"/>
    <lineage>
        <taxon>Bacteria</taxon>
        <taxon>Bacillati</taxon>
        <taxon>Actinomycetota</taxon>
        <taxon>Actinomycetes</taxon>
        <taxon>Micrococcales</taxon>
        <taxon>Microbacteriaceae</taxon>
        <taxon>Microbacterium</taxon>
    </lineage>
</organism>
<accession>A0ABT6ZDA3</accession>
<proteinExistence type="predicted"/>
<dbReference type="EMBL" id="JASJND010000004">
    <property type="protein sequence ID" value="MDJ1114145.1"/>
    <property type="molecule type" value="Genomic_DNA"/>
</dbReference>
<comment type="caution">
    <text evidence="1">The sequence shown here is derived from an EMBL/GenBank/DDBJ whole genome shotgun (WGS) entry which is preliminary data.</text>
</comment>
<reference evidence="1 2" key="1">
    <citation type="submission" date="2023-05" db="EMBL/GenBank/DDBJ databases">
        <title>Microbacterium dauci sp.nov., Isolated from Carrot Rhizosphere Soil.</title>
        <authorList>
            <person name="Xiao Z."/>
            <person name="Zheng J."/>
        </authorList>
    </citation>
    <scope>NUCLEOTIDE SEQUENCE [LARGE SCALE GENOMIC DNA]</scope>
    <source>
        <strain evidence="1 2">LX3-4</strain>
    </source>
</reference>